<dbReference type="InterPro" id="IPR026444">
    <property type="entry name" value="Secre_tail"/>
</dbReference>
<keyword evidence="4" id="KW-1185">Reference proteome</keyword>
<feature type="signal peptide" evidence="2">
    <location>
        <begin position="1"/>
        <end position="25"/>
    </location>
</feature>
<evidence type="ECO:0000256" key="2">
    <source>
        <dbReference type="SAM" id="SignalP"/>
    </source>
</evidence>
<dbReference type="AlphaFoldDB" id="A0A5C4SQ32"/>
<sequence length="257" mass="28252">MMKKLLKNGFLILILMSLSVLYTNAQTLTYDFETDWDGWNAGAASGPWSSSFANSPNGILEMTYAADSKNAIMYAPDENGDTTYGEIDASTYRHFKIIYSNESTDIDLLRIRIGTDNGAGGHNWINAHDLAITTHAVDEFSTQTFEITNANYTGNVRFQVIFRNSGSAVLDDGSKVRIDQIQLSANTLSSKSFNKAKINIYVANNILNAPKAADYQIYSITGAKVLEGKAVKSIDISSLASGLYIYKTLEGFAKFVR</sequence>
<dbReference type="Proteomes" id="UP000308713">
    <property type="component" value="Unassembled WGS sequence"/>
</dbReference>
<comment type="caution">
    <text evidence="3">The sequence shown here is derived from an EMBL/GenBank/DDBJ whole genome shotgun (WGS) entry which is preliminary data.</text>
</comment>
<protein>
    <submittedName>
        <fullName evidence="3">T9SS type A sorting domain-containing protein</fullName>
    </submittedName>
</protein>
<evidence type="ECO:0000256" key="1">
    <source>
        <dbReference type="ARBA" id="ARBA00022729"/>
    </source>
</evidence>
<dbReference type="EMBL" id="VDCS01000002">
    <property type="protein sequence ID" value="TNJ46372.1"/>
    <property type="molecule type" value="Genomic_DNA"/>
</dbReference>
<gene>
    <name evidence="3" type="ORF">FGF67_01745</name>
</gene>
<proteinExistence type="predicted"/>
<reference evidence="3 4" key="1">
    <citation type="submission" date="2019-05" db="EMBL/GenBank/DDBJ databases">
        <title>Tamlana fucoidanivorans sp. nov., isolated from the surface of algae collected from Fujian province in China.</title>
        <authorList>
            <person name="Li J."/>
        </authorList>
    </citation>
    <scope>NUCLEOTIDE SEQUENCE [LARGE SCALE GENOMIC DNA]</scope>
    <source>
        <strain evidence="3 4">CW2-9</strain>
    </source>
</reference>
<accession>A0A5C4SQ32</accession>
<dbReference type="OrthoDB" id="5381604at2"/>
<evidence type="ECO:0000313" key="3">
    <source>
        <dbReference type="EMBL" id="TNJ46372.1"/>
    </source>
</evidence>
<dbReference type="RefSeq" id="WP_139694744.1">
    <property type="nucleotide sequence ID" value="NZ_CP074074.1"/>
</dbReference>
<organism evidence="3 4">
    <name type="scientific">Allotamlana fucoidanivorans</name>
    <dbReference type="NCBI Taxonomy" id="2583814"/>
    <lineage>
        <taxon>Bacteria</taxon>
        <taxon>Pseudomonadati</taxon>
        <taxon>Bacteroidota</taxon>
        <taxon>Flavobacteriia</taxon>
        <taxon>Flavobacteriales</taxon>
        <taxon>Flavobacteriaceae</taxon>
        <taxon>Allotamlana</taxon>
    </lineage>
</organism>
<evidence type="ECO:0000313" key="4">
    <source>
        <dbReference type="Proteomes" id="UP000308713"/>
    </source>
</evidence>
<name>A0A5C4SQ32_9FLAO</name>
<dbReference type="NCBIfam" id="TIGR04183">
    <property type="entry name" value="Por_Secre_tail"/>
    <property type="match status" value="1"/>
</dbReference>
<feature type="chain" id="PRO_5022942006" evidence="2">
    <location>
        <begin position="26"/>
        <end position="257"/>
    </location>
</feature>
<keyword evidence="1 2" id="KW-0732">Signal</keyword>